<feature type="domain" description="Methyltransferase" evidence="6">
    <location>
        <begin position="58"/>
        <end position="131"/>
    </location>
</feature>
<evidence type="ECO:0000256" key="1">
    <source>
        <dbReference type="ARBA" id="ARBA00008361"/>
    </source>
</evidence>
<dbReference type="PANTHER" id="PTHR12176:SF78">
    <property type="entry name" value="EEF1A LYSINE AND N-TERMINAL METHYLTRANSFERASE"/>
    <property type="match status" value="1"/>
</dbReference>
<reference evidence="7 8" key="1">
    <citation type="journal article" date="2011" name="Science">
        <title>The Selaginella genome identifies genetic changes associated with the evolution of vascular plants.</title>
        <authorList>
            <person name="Banks J.A."/>
            <person name="Nishiyama T."/>
            <person name="Hasebe M."/>
            <person name="Bowman J.L."/>
            <person name="Gribskov M."/>
            <person name="dePamphilis C."/>
            <person name="Albert V.A."/>
            <person name="Aono N."/>
            <person name="Aoyama T."/>
            <person name="Ambrose B.A."/>
            <person name="Ashton N.W."/>
            <person name="Axtell M.J."/>
            <person name="Barker E."/>
            <person name="Barker M.S."/>
            <person name="Bennetzen J.L."/>
            <person name="Bonawitz N.D."/>
            <person name="Chapple C."/>
            <person name="Cheng C."/>
            <person name="Correa L.G."/>
            <person name="Dacre M."/>
            <person name="DeBarry J."/>
            <person name="Dreyer I."/>
            <person name="Elias M."/>
            <person name="Engstrom E.M."/>
            <person name="Estelle M."/>
            <person name="Feng L."/>
            <person name="Finet C."/>
            <person name="Floyd S.K."/>
            <person name="Frommer W.B."/>
            <person name="Fujita T."/>
            <person name="Gramzow L."/>
            <person name="Gutensohn M."/>
            <person name="Harholt J."/>
            <person name="Hattori M."/>
            <person name="Heyl A."/>
            <person name="Hirai T."/>
            <person name="Hiwatashi Y."/>
            <person name="Ishikawa M."/>
            <person name="Iwata M."/>
            <person name="Karol K.G."/>
            <person name="Koehler B."/>
            <person name="Kolukisaoglu U."/>
            <person name="Kubo M."/>
            <person name="Kurata T."/>
            <person name="Lalonde S."/>
            <person name="Li K."/>
            <person name="Li Y."/>
            <person name="Litt A."/>
            <person name="Lyons E."/>
            <person name="Manning G."/>
            <person name="Maruyama T."/>
            <person name="Michael T.P."/>
            <person name="Mikami K."/>
            <person name="Miyazaki S."/>
            <person name="Morinaga S."/>
            <person name="Murata T."/>
            <person name="Mueller-Roeber B."/>
            <person name="Nelson D.R."/>
            <person name="Obara M."/>
            <person name="Oguri Y."/>
            <person name="Olmstead R.G."/>
            <person name="Onodera N."/>
            <person name="Petersen B.L."/>
            <person name="Pils B."/>
            <person name="Prigge M."/>
            <person name="Rensing S.A."/>
            <person name="Riano-Pachon D.M."/>
            <person name="Roberts A.W."/>
            <person name="Sato Y."/>
            <person name="Scheller H.V."/>
            <person name="Schulz B."/>
            <person name="Schulz C."/>
            <person name="Shakirov E.V."/>
            <person name="Shibagaki N."/>
            <person name="Shinohara N."/>
            <person name="Shippen D.E."/>
            <person name="Soerensen I."/>
            <person name="Sotooka R."/>
            <person name="Sugimoto N."/>
            <person name="Sugita M."/>
            <person name="Sumikawa N."/>
            <person name="Tanurdzic M."/>
            <person name="Theissen G."/>
            <person name="Ulvskov P."/>
            <person name="Wakazuki S."/>
            <person name="Weng J.K."/>
            <person name="Willats W.W."/>
            <person name="Wipf D."/>
            <person name="Wolf P.G."/>
            <person name="Yang L."/>
            <person name="Zimmer A.D."/>
            <person name="Zhu Q."/>
            <person name="Mitros T."/>
            <person name="Hellsten U."/>
            <person name="Loque D."/>
            <person name="Otillar R."/>
            <person name="Salamov A."/>
            <person name="Schmutz J."/>
            <person name="Shapiro H."/>
            <person name="Lindquist E."/>
            <person name="Lucas S."/>
            <person name="Rokhsar D."/>
            <person name="Grigoriev I.V."/>
        </authorList>
    </citation>
    <scope>NUCLEOTIDE SEQUENCE [LARGE SCALE GENOMIC DNA]</scope>
</reference>
<evidence type="ECO:0000256" key="5">
    <source>
        <dbReference type="SAM" id="Phobius"/>
    </source>
</evidence>
<keyword evidence="5" id="KW-0812">Transmembrane</keyword>
<dbReference type="eggNOG" id="KOG2352">
    <property type="taxonomic scope" value="Eukaryota"/>
</dbReference>
<organism evidence="8">
    <name type="scientific">Selaginella moellendorffii</name>
    <name type="common">Spikemoss</name>
    <dbReference type="NCBI Taxonomy" id="88036"/>
    <lineage>
        <taxon>Eukaryota</taxon>
        <taxon>Viridiplantae</taxon>
        <taxon>Streptophyta</taxon>
        <taxon>Embryophyta</taxon>
        <taxon>Tracheophyta</taxon>
        <taxon>Lycopodiopsida</taxon>
        <taxon>Selaginellales</taxon>
        <taxon>Selaginellaceae</taxon>
        <taxon>Selaginella</taxon>
    </lineage>
</organism>
<evidence type="ECO:0000256" key="3">
    <source>
        <dbReference type="ARBA" id="ARBA00022679"/>
    </source>
</evidence>
<proteinExistence type="inferred from homology"/>
<dbReference type="HOGENOM" id="CLU_065920_1_0_1"/>
<comment type="similarity">
    <text evidence="1">Belongs to the methyltransferase superfamily.</text>
</comment>
<dbReference type="GO" id="GO:0008168">
    <property type="term" value="F:methyltransferase activity"/>
    <property type="evidence" value="ECO:0007669"/>
    <property type="project" value="UniProtKB-KW"/>
</dbReference>
<accession>D8RGG1</accession>
<dbReference type="AlphaFoldDB" id="D8RGG1"/>
<evidence type="ECO:0000256" key="2">
    <source>
        <dbReference type="ARBA" id="ARBA00022603"/>
    </source>
</evidence>
<protein>
    <recommendedName>
        <fullName evidence="6">Methyltransferase domain-containing protein</fullName>
    </recommendedName>
</protein>
<dbReference type="Gramene" id="EFJ28590">
    <property type="protein sequence ID" value="EFJ28590"/>
    <property type="gene ID" value="SELMODRAFT_93162"/>
</dbReference>
<gene>
    <name evidence="7" type="ORF">SELMODRAFT_93162</name>
</gene>
<dbReference type="Pfam" id="PF13649">
    <property type="entry name" value="Methyltransf_25"/>
    <property type="match status" value="1"/>
</dbReference>
<keyword evidence="5" id="KW-1133">Transmembrane helix</keyword>
<dbReference type="InParanoid" id="D8RGG1"/>
<keyword evidence="4" id="KW-0511">Multifunctional enzyme</keyword>
<keyword evidence="2" id="KW-0489">Methyltransferase</keyword>
<dbReference type="InterPro" id="IPR051419">
    <property type="entry name" value="Lys/N-term_MeTrsfase_sf"/>
</dbReference>
<keyword evidence="3" id="KW-0808">Transferase</keyword>
<sequence length="177" mass="20606">MGDNALPNRSFKEQRFWDEFLVARDGLPFEWYAQWSDLFPLLERHCGLNPQLSPLPAVLIPGCGNSELSSAMYDHGFTNITNIDFSRSVIMEMMRRNIRDRPMMFWKVMDMTEMQFSNDSFDYILDKGALDAVLGQADEDHASGKRFLSEVRFLFLSISFFFLFSRVTVLLDRSKEC</sequence>
<feature type="transmembrane region" description="Helical" evidence="5">
    <location>
        <begin position="153"/>
        <end position="171"/>
    </location>
</feature>
<dbReference type="Proteomes" id="UP000001514">
    <property type="component" value="Unassembled WGS sequence"/>
</dbReference>
<keyword evidence="8" id="KW-1185">Reference proteome</keyword>
<dbReference type="PANTHER" id="PTHR12176">
    <property type="entry name" value="SAM-DEPENDENT METHYLTRANSFERASE SUPERFAMILY PROTEIN"/>
    <property type="match status" value="1"/>
</dbReference>
<dbReference type="InterPro" id="IPR041698">
    <property type="entry name" value="Methyltransf_25"/>
</dbReference>
<dbReference type="Gene3D" id="3.40.50.150">
    <property type="entry name" value="Vaccinia Virus protein VP39"/>
    <property type="match status" value="1"/>
</dbReference>
<dbReference type="SUPFAM" id="SSF53335">
    <property type="entry name" value="S-adenosyl-L-methionine-dependent methyltransferases"/>
    <property type="match status" value="1"/>
</dbReference>
<dbReference type="CDD" id="cd02440">
    <property type="entry name" value="AdoMet_MTases"/>
    <property type="match status" value="1"/>
</dbReference>
<evidence type="ECO:0000256" key="4">
    <source>
        <dbReference type="ARBA" id="ARBA00023268"/>
    </source>
</evidence>
<name>D8RGG1_SELML</name>
<dbReference type="GO" id="GO:0032259">
    <property type="term" value="P:methylation"/>
    <property type="evidence" value="ECO:0007669"/>
    <property type="project" value="UniProtKB-KW"/>
</dbReference>
<dbReference type="EMBL" id="GL377579">
    <property type="protein sequence ID" value="EFJ28590.1"/>
    <property type="molecule type" value="Genomic_DNA"/>
</dbReference>
<evidence type="ECO:0000313" key="7">
    <source>
        <dbReference type="EMBL" id="EFJ28590.1"/>
    </source>
</evidence>
<evidence type="ECO:0000313" key="8">
    <source>
        <dbReference type="Proteomes" id="UP000001514"/>
    </source>
</evidence>
<keyword evidence="5" id="KW-0472">Membrane</keyword>
<dbReference type="KEGG" id="smo:SELMODRAFT_93162"/>
<dbReference type="InterPro" id="IPR029063">
    <property type="entry name" value="SAM-dependent_MTases_sf"/>
</dbReference>
<evidence type="ECO:0000259" key="6">
    <source>
        <dbReference type="Pfam" id="PF13649"/>
    </source>
</evidence>